<reference evidence="4" key="2">
    <citation type="journal article" date="2018" name="BMC Genomics">
        <title>A manually annotated Actinidia chinensis var. chinensis (kiwifruit) genome highlights the challenges associated with draft genomes and gene prediction in plants.</title>
        <authorList>
            <person name="Pilkington S.M."/>
            <person name="Crowhurst R."/>
            <person name="Hilario E."/>
            <person name="Nardozza S."/>
            <person name="Fraser L."/>
            <person name="Peng Y."/>
            <person name="Gunaseelan K."/>
            <person name="Simpson R."/>
            <person name="Tahir J."/>
            <person name="Deroles S.C."/>
            <person name="Templeton K."/>
            <person name="Luo Z."/>
            <person name="Davy M."/>
            <person name="Cheng C."/>
            <person name="McNeilage M."/>
            <person name="Scaglione D."/>
            <person name="Liu Y."/>
            <person name="Zhang Q."/>
            <person name="Datson P."/>
            <person name="De Silva N."/>
            <person name="Gardiner S.E."/>
            <person name="Bassett H."/>
            <person name="Chagne D."/>
            <person name="McCallum J."/>
            <person name="Dzierzon H."/>
            <person name="Deng C."/>
            <person name="Wang Y.Y."/>
            <person name="Barron L."/>
            <person name="Manako K."/>
            <person name="Bowen J."/>
            <person name="Foster T.M."/>
            <person name="Erridge Z.A."/>
            <person name="Tiffin H."/>
            <person name="Waite C.N."/>
            <person name="Davies K.M."/>
            <person name="Grierson E.P."/>
            <person name="Laing W.A."/>
            <person name="Kirk R."/>
            <person name="Chen X."/>
            <person name="Wood M."/>
            <person name="Montefiori M."/>
            <person name="Brummell D.A."/>
            <person name="Schwinn K.E."/>
            <person name="Catanach A."/>
            <person name="Fullerton C."/>
            <person name="Li D."/>
            <person name="Meiyalaghan S."/>
            <person name="Nieuwenhuizen N."/>
            <person name="Read N."/>
            <person name="Prakash R."/>
            <person name="Hunter D."/>
            <person name="Zhang H."/>
            <person name="McKenzie M."/>
            <person name="Knabel M."/>
            <person name="Harris A."/>
            <person name="Allan A.C."/>
            <person name="Gleave A."/>
            <person name="Chen A."/>
            <person name="Janssen B.J."/>
            <person name="Plunkett B."/>
            <person name="Ampomah-Dwamena C."/>
            <person name="Voogd C."/>
            <person name="Leif D."/>
            <person name="Lafferty D."/>
            <person name="Souleyre E.J.F."/>
            <person name="Varkonyi-Gasic E."/>
            <person name="Gambi F."/>
            <person name="Hanley J."/>
            <person name="Yao J.L."/>
            <person name="Cheung J."/>
            <person name="David K.M."/>
            <person name="Warren B."/>
            <person name="Marsh K."/>
            <person name="Snowden K.C."/>
            <person name="Lin-Wang K."/>
            <person name="Brian L."/>
            <person name="Martinez-Sanchez M."/>
            <person name="Wang M."/>
            <person name="Ileperuma N."/>
            <person name="Macnee N."/>
            <person name="Campin R."/>
            <person name="McAtee P."/>
            <person name="Drummond R.S.M."/>
            <person name="Espley R.V."/>
            <person name="Ireland H.S."/>
            <person name="Wu R."/>
            <person name="Atkinson R.G."/>
            <person name="Karunairetnam S."/>
            <person name="Bulley S."/>
            <person name="Chunkath S."/>
            <person name="Hanley Z."/>
            <person name="Storey R."/>
            <person name="Thrimawithana A.H."/>
            <person name="Thomson S."/>
            <person name="David C."/>
            <person name="Testolin R."/>
            <person name="Huang H."/>
            <person name="Hellens R.P."/>
            <person name="Schaffer R.J."/>
        </authorList>
    </citation>
    <scope>NUCLEOTIDE SEQUENCE [LARGE SCALE GENOMIC DNA]</scope>
    <source>
        <strain evidence="4">cv. Red5</strain>
    </source>
</reference>
<evidence type="ECO:0000313" key="4">
    <source>
        <dbReference type="Proteomes" id="UP000241394"/>
    </source>
</evidence>
<dbReference type="GO" id="GO:0009706">
    <property type="term" value="C:chloroplast inner membrane"/>
    <property type="evidence" value="ECO:0007669"/>
    <property type="project" value="TreeGrafter"/>
</dbReference>
<feature type="compositionally biased region" description="Low complexity" evidence="1">
    <location>
        <begin position="52"/>
        <end position="61"/>
    </location>
</feature>
<protein>
    <submittedName>
        <fullName evidence="3">Protein TIC 56 like</fullName>
    </submittedName>
</protein>
<feature type="domain" description="GYF" evidence="2">
    <location>
        <begin position="248"/>
        <end position="295"/>
    </location>
</feature>
<dbReference type="STRING" id="1590841.A0A2R6RRQ6"/>
<dbReference type="InterPro" id="IPR025640">
    <property type="entry name" value="GYF_2"/>
</dbReference>
<dbReference type="Gramene" id="PSS32710">
    <property type="protein sequence ID" value="PSS32710"/>
    <property type="gene ID" value="CEY00_Acc03010"/>
</dbReference>
<reference evidence="3 4" key="1">
    <citation type="submission" date="2017-07" db="EMBL/GenBank/DDBJ databases">
        <title>An improved, manually edited Actinidia chinensis var. chinensis (kiwifruit) genome highlights the challenges associated with draft genomes and gene prediction in plants.</title>
        <authorList>
            <person name="Pilkington S."/>
            <person name="Crowhurst R."/>
            <person name="Hilario E."/>
            <person name="Nardozza S."/>
            <person name="Fraser L."/>
            <person name="Peng Y."/>
            <person name="Gunaseelan K."/>
            <person name="Simpson R."/>
            <person name="Tahir J."/>
            <person name="Deroles S."/>
            <person name="Templeton K."/>
            <person name="Luo Z."/>
            <person name="Davy M."/>
            <person name="Cheng C."/>
            <person name="Mcneilage M."/>
            <person name="Scaglione D."/>
            <person name="Liu Y."/>
            <person name="Zhang Q."/>
            <person name="Datson P."/>
            <person name="De Silva N."/>
            <person name="Gardiner S."/>
            <person name="Bassett H."/>
            <person name="Chagne D."/>
            <person name="Mccallum J."/>
            <person name="Dzierzon H."/>
            <person name="Deng C."/>
            <person name="Wang Y.-Y."/>
            <person name="Barron N."/>
            <person name="Manako K."/>
            <person name="Bowen J."/>
            <person name="Foster T."/>
            <person name="Erridge Z."/>
            <person name="Tiffin H."/>
            <person name="Waite C."/>
            <person name="Davies K."/>
            <person name="Grierson E."/>
            <person name="Laing W."/>
            <person name="Kirk R."/>
            <person name="Chen X."/>
            <person name="Wood M."/>
            <person name="Montefiori M."/>
            <person name="Brummell D."/>
            <person name="Schwinn K."/>
            <person name="Catanach A."/>
            <person name="Fullerton C."/>
            <person name="Li D."/>
            <person name="Meiyalaghan S."/>
            <person name="Nieuwenhuizen N."/>
            <person name="Read N."/>
            <person name="Prakash R."/>
            <person name="Hunter D."/>
            <person name="Zhang H."/>
            <person name="Mckenzie M."/>
            <person name="Knabel M."/>
            <person name="Harris A."/>
            <person name="Allan A."/>
            <person name="Chen A."/>
            <person name="Janssen B."/>
            <person name="Plunkett B."/>
            <person name="Dwamena C."/>
            <person name="Voogd C."/>
            <person name="Leif D."/>
            <person name="Lafferty D."/>
            <person name="Souleyre E."/>
            <person name="Varkonyi-Gasic E."/>
            <person name="Gambi F."/>
            <person name="Hanley J."/>
            <person name="Yao J.-L."/>
            <person name="Cheung J."/>
            <person name="David K."/>
            <person name="Warren B."/>
            <person name="Marsh K."/>
            <person name="Snowden K."/>
            <person name="Lin-Wang K."/>
            <person name="Brian L."/>
            <person name="Martinez-Sanchez M."/>
            <person name="Wang M."/>
            <person name="Ileperuma N."/>
            <person name="Macnee N."/>
            <person name="Campin R."/>
            <person name="Mcatee P."/>
            <person name="Drummond R."/>
            <person name="Espley R."/>
            <person name="Ireland H."/>
            <person name="Wu R."/>
            <person name="Atkinson R."/>
            <person name="Karunairetnam S."/>
            <person name="Bulley S."/>
            <person name="Chunkath S."/>
            <person name="Hanley Z."/>
            <person name="Storey R."/>
            <person name="Thrimawithana A."/>
            <person name="Thomson S."/>
            <person name="David C."/>
            <person name="Testolin R."/>
        </authorList>
    </citation>
    <scope>NUCLEOTIDE SEQUENCE [LARGE SCALE GENOMIC DNA]</scope>
    <source>
        <strain evidence="4">cv. Red5</strain>
        <tissue evidence="3">Young leaf</tissue>
    </source>
</reference>
<gene>
    <name evidence="3" type="ORF">CEY00_Acc03010</name>
</gene>
<dbReference type="PANTHER" id="PTHR37755:SF1">
    <property type="entry name" value="PROTEIN TIC 56, CHLOROPLASTIC"/>
    <property type="match status" value="1"/>
</dbReference>
<dbReference type="EMBL" id="NKQK01000003">
    <property type="protein sequence ID" value="PSS32710.1"/>
    <property type="molecule type" value="Genomic_DNA"/>
</dbReference>
<evidence type="ECO:0000256" key="1">
    <source>
        <dbReference type="SAM" id="MobiDB-lite"/>
    </source>
</evidence>
<proteinExistence type="predicted"/>
<dbReference type="OrthoDB" id="523541at2759"/>
<dbReference type="GO" id="GO:0045037">
    <property type="term" value="P:protein import into chloroplast stroma"/>
    <property type="evidence" value="ECO:0007669"/>
    <property type="project" value="TreeGrafter"/>
</dbReference>
<feature type="region of interest" description="Disordered" evidence="1">
    <location>
        <begin position="47"/>
        <end position="72"/>
    </location>
</feature>
<evidence type="ECO:0000313" key="3">
    <source>
        <dbReference type="EMBL" id="PSS32710.1"/>
    </source>
</evidence>
<dbReference type="Proteomes" id="UP000241394">
    <property type="component" value="Chromosome LG3"/>
</dbReference>
<dbReference type="Pfam" id="PF14237">
    <property type="entry name" value="GYF_2"/>
    <property type="match status" value="1"/>
</dbReference>
<dbReference type="InterPro" id="IPR037471">
    <property type="entry name" value="TIC56"/>
</dbReference>
<evidence type="ECO:0000259" key="2">
    <source>
        <dbReference type="Pfam" id="PF14237"/>
    </source>
</evidence>
<dbReference type="OMA" id="FWDFAKQ"/>
<dbReference type="InParanoid" id="A0A2R6RRQ6"/>
<dbReference type="FunCoup" id="A0A2R6RRQ6">
    <property type="interactions" value="1920"/>
</dbReference>
<organism evidence="3 4">
    <name type="scientific">Actinidia chinensis var. chinensis</name>
    <name type="common">Chinese soft-hair kiwi</name>
    <dbReference type="NCBI Taxonomy" id="1590841"/>
    <lineage>
        <taxon>Eukaryota</taxon>
        <taxon>Viridiplantae</taxon>
        <taxon>Streptophyta</taxon>
        <taxon>Embryophyta</taxon>
        <taxon>Tracheophyta</taxon>
        <taxon>Spermatophyta</taxon>
        <taxon>Magnoliopsida</taxon>
        <taxon>eudicotyledons</taxon>
        <taxon>Gunneridae</taxon>
        <taxon>Pentapetalae</taxon>
        <taxon>asterids</taxon>
        <taxon>Ericales</taxon>
        <taxon>Actinidiaceae</taxon>
        <taxon>Actinidia</taxon>
    </lineage>
</organism>
<sequence>MASINFGPFGHFGENWFKKTPNPFRPPNLAAVAASLNLFKPSQTPPLFASISTSTSPTTPSKLPQNPPENESEDYMEVLEQFFWECDTVPDHRHTPEVEEILNDDPFFDKKENPTPEEITDNDKLLEEFQRSPVAHFIRRAEEVADKVNERELRRNSIPMQSDDAKLWEALPHVIGPDGRPMPRRAIKNEKEADNRFWDFFKQFLFGLWGFRQRPYPSGRPIDITQVLGTKKLENRYYDFIMRNTGGWYYKDRLGHSRGPMQLIQLKTAWAGGIIDKHTFVWGEDLDEWAPIGMIYGMERAVATWEVRLGAAATAFLHKLQKGIPPWVPLKGHEKMKTYKQLQEEAIESKRRDLAVLEANDGIWPGVRIPSHAMFLWASGTELSSILDADHMPNKFIPKDLRLKLAKVIPGLRPSEILSIEQFMDQLLYSKWYREPLGTYSTGPPYIQEWNEYILERFDVFNDLATGVCADLVRGIPGFDMVFRKVGEDISARVDRRLARKAEKLRALDEKAFDIYRKNS</sequence>
<name>A0A2R6RRQ6_ACTCC</name>
<dbReference type="AlphaFoldDB" id="A0A2R6RRQ6"/>
<accession>A0A2R6RRQ6</accession>
<comment type="caution">
    <text evidence="3">The sequence shown here is derived from an EMBL/GenBank/DDBJ whole genome shotgun (WGS) entry which is preliminary data.</text>
</comment>
<keyword evidence="4" id="KW-1185">Reference proteome</keyword>
<dbReference type="PANTHER" id="PTHR37755">
    <property type="entry name" value="PROTEIN TIC 56, CHLOROPLASTIC"/>
    <property type="match status" value="1"/>
</dbReference>